<feature type="transmembrane region" description="Helical" evidence="2">
    <location>
        <begin position="295"/>
        <end position="320"/>
    </location>
</feature>
<feature type="region of interest" description="Disordered" evidence="1">
    <location>
        <begin position="115"/>
        <end position="150"/>
    </location>
</feature>
<keyword evidence="4" id="KW-1185">Reference proteome</keyword>
<comment type="caution">
    <text evidence="3">The sequence shown here is derived from an EMBL/GenBank/DDBJ whole genome shotgun (WGS) entry which is preliminary data.</text>
</comment>
<feature type="transmembrane region" description="Helical" evidence="2">
    <location>
        <begin position="12"/>
        <end position="32"/>
    </location>
</feature>
<dbReference type="Proteomes" id="UP000283509">
    <property type="component" value="Unassembled WGS sequence"/>
</dbReference>
<accession>A0A423U5L4</accession>
<feature type="compositionally biased region" description="Low complexity" evidence="1">
    <location>
        <begin position="135"/>
        <end position="150"/>
    </location>
</feature>
<evidence type="ECO:0000313" key="3">
    <source>
        <dbReference type="EMBL" id="ROT83962.1"/>
    </source>
</evidence>
<evidence type="ECO:0000313" key="4">
    <source>
        <dbReference type="Proteomes" id="UP000283509"/>
    </source>
</evidence>
<name>A0A423U5L4_PENVA</name>
<proteinExistence type="predicted"/>
<feature type="transmembrane region" description="Helical" evidence="2">
    <location>
        <begin position="466"/>
        <end position="488"/>
    </location>
</feature>
<keyword evidence="2" id="KW-0472">Membrane</keyword>
<reference evidence="3 4" key="1">
    <citation type="submission" date="2018-04" db="EMBL/GenBank/DDBJ databases">
        <authorList>
            <person name="Zhang X."/>
            <person name="Yuan J."/>
            <person name="Li F."/>
            <person name="Xiang J."/>
        </authorList>
    </citation>
    <scope>NUCLEOTIDE SEQUENCE [LARGE SCALE GENOMIC DNA]</scope>
    <source>
        <tissue evidence="3">Muscle</tissue>
    </source>
</reference>
<evidence type="ECO:0000256" key="2">
    <source>
        <dbReference type="SAM" id="Phobius"/>
    </source>
</evidence>
<reference evidence="3 4" key="2">
    <citation type="submission" date="2019-01" db="EMBL/GenBank/DDBJ databases">
        <title>The decoding of complex shrimp genome reveals the adaptation for benthos swimmer, frequently molting mechanism and breeding impact on genome.</title>
        <authorList>
            <person name="Sun Y."/>
            <person name="Gao Y."/>
            <person name="Yu Y."/>
        </authorList>
    </citation>
    <scope>NUCLEOTIDE SEQUENCE [LARGE SCALE GENOMIC DNA]</scope>
    <source>
        <tissue evidence="3">Muscle</tissue>
    </source>
</reference>
<sequence>MVSGMLSSNASSLLCQVFSTALLPPFFLFAFLPPSTHPPRIPPLLSNRLHLLHFIRSASSTFPRGISLLPPLDVKLPPVSSSLCLSSTFFFVLVTPSTLPALPSPLSPFTLRPVGRHERPRSPYPSAALPPPPAAHACATTPHSTRSGSTNSSSFLFLRPFLSSYDHSLPTTILSPTTHSSSSNDHLLFQRPILSSYDHFSLTTLPLQRPLLSSKTISLHDHFSLPTTTPPLPTTTSPLLFATTSFPLLATTLGSSAQPPTTTRTADHFFLLDDHRHDTSALPCCRRVYPLPLNFVCAALSSPLYLLLLSSFFPSLSSLFPLFPPSSPSPSLTFPSHPSFPLPLSLPLFTFPFPLPLFNFPFPLPLPFYLSPVLSYLPSPFPLPLPFLSPLPFPSSPLPPPLFLYPFLFPLFPSLSYHCTLREECPPTPHVPEAFDARPPRKFQLISPYTSNLRIPVPFRLIISHYLISPSSFVLILFPYFLLCPLYLSPLPPPPRPLPFVLLPLFIPPSFLLSSPSPSSWSMSENLARRGASVSVVV</sequence>
<feature type="transmembrane region" description="Helical" evidence="2">
    <location>
        <begin position="340"/>
        <end position="359"/>
    </location>
</feature>
<keyword evidence="2" id="KW-0812">Transmembrane</keyword>
<feature type="transmembrane region" description="Helical" evidence="2">
    <location>
        <begin position="500"/>
        <end position="521"/>
    </location>
</feature>
<organism evidence="3 4">
    <name type="scientific">Penaeus vannamei</name>
    <name type="common">Whiteleg shrimp</name>
    <name type="synonym">Litopenaeus vannamei</name>
    <dbReference type="NCBI Taxonomy" id="6689"/>
    <lineage>
        <taxon>Eukaryota</taxon>
        <taxon>Metazoa</taxon>
        <taxon>Ecdysozoa</taxon>
        <taxon>Arthropoda</taxon>
        <taxon>Crustacea</taxon>
        <taxon>Multicrustacea</taxon>
        <taxon>Malacostraca</taxon>
        <taxon>Eumalacostraca</taxon>
        <taxon>Eucarida</taxon>
        <taxon>Decapoda</taxon>
        <taxon>Dendrobranchiata</taxon>
        <taxon>Penaeoidea</taxon>
        <taxon>Penaeidae</taxon>
        <taxon>Penaeus</taxon>
    </lineage>
</organism>
<dbReference type="AlphaFoldDB" id="A0A423U5L4"/>
<evidence type="ECO:0000256" key="1">
    <source>
        <dbReference type="SAM" id="MobiDB-lite"/>
    </source>
</evidence>
<dbReference type="EMBL" id="QCYY01000614">
    <property type="protein sequence ID" value="ROT83962.1"/>
    <property type="molecule type" value="Genomic_DNA"/>
</dbReference>
<gene>
    <name evidence="3" type="ORF">C7M84_022851</name>
</gene>
<keyword evidence="2" id="KW-1133">Transmembrane helix</keyword>
<protein>
    <submittedName>
        <fullName evidence="3">Uncharacterized protein</fullName>
    </submittedName>
</protein>